<sequence length="203" mass="24384">MTYFVAPSNYWVGYHMVEHLLGIGHEVHGKEEEAYSSELPFFFGRNSAYKGYNPNKKYKRAFLFKNYDENVIANSAHVFEVCGDSQQLKGQTITAIHIPLLFGEWMPMDDKGMYWNNSYVRFTSNFFQEEAIYVKDFIQELLKWESNEIRFQEKLYVHSFRSKEKKELIVENSIYLRDNVPIDEKLQQVRQHYKQYKQHYENI</sequence>
<comment type="caution">
    <text evidence="1">The sequence shown here is derived from an EMBL/GenBank/DDBJ whole genome shotgun (WGS) entry which is preliminary data.</text>
</comment>
<dbReference type="EMBL" id="JBHUMX010000041">
    <property type="protein sequence ID" value="MFD2630357.1"/>
    <property type="molecule type" value="Genomic_DNA"/>
</dbReference>
<dbReference type="Proteomes" id="UP001597451">
    <property type="component" value="Unassembled WGS sequence"/>
</dbReference>
<organism evidence="1 2">
    <name type="scientific">Oceanobacillus kapialis</name>
    <dbReference type="NCBI Taxonomy" id="481353"/>
    <lineage>
        <taxon>Bacteria</taxon>
        <taxon>Bacillati</taxon>
        <taxon>Bacillota</taxon>
        <taxon>Bacilli</taxon>
        <taxon>Bacillales</taxon>
        <taxon>Bacillaceae</taxon>
        <taxon>Oceanobacillus</taxon>
    </lineage>
</organism>
<evidence type="ECO:0000313" key="2">
    <source>
        <dbReference type="Proteomes" id="UP001597451"/>
    </source>
</evidence>
<protein>
    <submittedName>
        <fullName evidence="1">Uncharacterized protein</fullName>
    </submittedName>
</protein>
<reference evidence="2" key="1">
    <citation type="journal article" date="2019" name="Int. J. Syst. Evol. Microbiol.">
        <title>The Global Catalogue of Microorganisms (GCM) 10K type strain sequencing project: providing services to taxonomists for standard genome sequencing and annotation.</title>
        <authorList>
            <consortium name="The Broad Institute Genomics Platform"/>
            <consortium name="The Broad Institute Genome Sequencing Center for Infectious Disease"/>
            <person name="Wu L."/>
            <person name="Ma J."/>
        </authorList>
    </citation>
    <scope>NUCLEOTIDE SEQUENCE [LARGE SCALE GENOMIC DNA]</scope>
    <source>
        <strain evidence="2">TISTR 1858</strain>
    </source>
</reference>
<evidence type="ECO:0000313" key="1">
    <source>
        <dbReference type="EMBL" id="MFD2630357.1"/>
    </source>
</evidence>
<dbReference type="RefSeq" id="WP_379563495.1">
    <property type="nucleotide sequence ID" value="NZ_CP085256.1"/>
</dbReference>
<name>A0ABW5Q3W9_9BACI</name>
<accession>A0ABW5Q3W9</accession>
<gene>
    <name evidence="1" type="ORF">ACFSUN_16340</name>
</gene>
<keyword evidence="2" id="KW-1185">Reference proteome</keyword>
<proteinExistence type="predicted"/>